<organism evidence="1 2">
    <name type="scientific">Thanatephorus cucumeris (strain AG1-IA)</name>
    <name type="common">Rice sheath blight fungus</name>
    <name type="synonym">Rhizoctonia solani</name>
    <dbReference type="NCBI Taxonomy" id="983506"/>
    <lineage>
        <taxon>Eukaryota</taxon>
        <taxon>Fungi</taxon>
        <taxon>Dikarya</taxon>
        <taxon>Basidiomycota</taxon>
        <taxon>Agaricomycotina</taxon>
        <taxon>Agaricomycetes</taxon>
        <taxon>Cantharellales</taxon>
        <taxon>Ceratobasidiaceae</taxon>
        <taxon>Rhizoctonia</taxon>
        <taxon>Rhizoctonia solani AG-1</taxon>
    </lineage>
</organism>
<keyword evidence="2" id="KW-1185">Reference proteome</keyword>
<protein>
    <submittedName>
        <fullName evidence="1">Uncharacterized protein</fullName>
    </submittedName>
</protein>
<proteinExistence type="predicted"/>
<dbReference type="HOGENOM" id="CLU_2869198_0_0_1"/>
<evidence type="ECO:0000313" key="2">
    <source>
        <dbReference type="Proteomes" id="UP000011668"/>
    </source>
</evidence>
<dbReference type="Proteomes" id="UP000011668">
    <property type="component" value="Unassembled WGS sequence"/>
</dbReference>
<gene>
    <name evidence="1" type="ORF">AG1IA_04989</name>
</gene>
<sequence>MIPANLAYFVNGTLPPNVLECQSEYGPFEELESTLARISSSYRLLIEPSKKVIAGLENVQGFVN</sequence>
<dbReference type="EMBL" id="AFRT01001227">
    <property type="protein sequence ID" value="ELU40985.1"/>
    <property type="molecule type" value="Genomic_DNA"/>
</dbReference>
<comment type="caution">
    <text evidence="1">The sequence shown here is derived from an EMBL/GenBank/DDBJ whole genome shotgun (WGS) entry which is preliminary data.</text>
</comment>
<dbReference type="AlphaFoldDB" id="L8WSM7"/>
<evidence type="ECO:0000313" key="1">
    <source>
        <dbReference type="EMBL" id="ELU40985.1"/>
    </source>
</evidence>
<name>L8WSM7_THACA</name>
<accession>L8WSM7</accession>
<reference evidence="1 2" key="1">
    <citation type="journal article" date="2013" name="Nat. Commun.">
        <title>The evolution and pathogenic mechanisms of the rice sheath blight pathogen.</title>
        <authorList>
            <person name="Zheng A."/>
            <person name="Lin R."/>
            <person name="Xu L."/>
            <person name="Qin P."/>
            <person name="Tang C."/>
            <person name="Ai P."/>
            <person name="Zhang D."/>
            <person name="Liu Y."/>
            <person name="Sun Z."/>
            <person name="Feng H."/>
            <person name="Wang Y."/>
            <person name="Chen Y."/>
            <person name="Liang X."/>
            <person name="Fu R."/>
            <person name="Li Q."/>
            <person name="Zhang J."/>
            <person name="Yu X."/>
            <person name="Xie Z."/>
            <person name="Ding L."/>
            <person name="Guan P."/>
            <person name="Tang J."/>
            <person name="Liang Y."/>
            <person name="Wang S."/>
            <person name="Deng Q."/>
            <person name="Li S."/>
            <person name="Zhu J."/>
            <person name="Wang L."/>
            <person name="Liu H."/>
            <person name="Li P."/>
        </authorList>
    </citation>
    <scope>NUCLEOTIDE SEQUENCE [LARGE SCALE GENOMIC DNA]</scope>
    <source>
        <strain evidence="2">AG-1 IA</strain>
    </source>
</reference>